<dbReference type="GO" id="GO:0003677">
    <property type="term" value="F:DNA binding"/>
    <property type="evidence" value="ECO:0007669"/>
    <property type="project" value="InterPro"/>
</dbReference>
<proteinExistence type="predicted"/>
<dbReference type="EMBL" id="GL769266">
    <property type="protein sequence ID" value="EFZ10573.1"/>
    <property type="molecule type" value="Genomic_DNA"/>
</dbReference>
<dbReference type="InterPro" id="IPR003656">
    <property type="entry name" value="Znf_BED"/>
</dbReference>
<reference evidence="6" key="1">
    <citation type="journal article" date="2011" name="Proc. Natl. Acad. Sci. U.S.A.">
        <title>The genome of the fire ant Solenopsis invicta.</title>
        <authorList>
            <person name="Wurm Y."/>
            <person name="Wang J."/>
            <person name="Riba-Grognuz O."/>
            <person name="Corona M."/>
            <person name="Nygaard S."/>
            <person name="Hunt B.G."/>
            <person name="Ingram K.K."/>
            <person name="Falquet L."/>
            <person name="Nipitwattanaphon M."/>
            <person name="Gotzek D."/>
            <person name="Dijkstra M.B."/>
            <person name="Oettler J."/>
            <person name="Comtesse F."/>
            <person name="Shih C.J."/>
            <person name="Wu W.J."/>
            <person name="Yang C.C."/>
            <person name="Thomas J."/>
            <person name="Beaudoing E."/>
            <person name="Pradervand S."/>
            <person name="Flegel V."/>
            <person name="Cook E.D."/>
            <person name="Fabbretti R."/>
            <person name="Stockinger H."/>
            <person name="Long L."/>
            <person name="Farmerie W.G."/>
            <person name="Oakey J."/>
            <person name="Boomsma J.J."/>
            <person name="Pamilo P."/>
            <person name="Yi S.V."/>
            <person name="Heinze J."/>
            <person name="Goodisman M.A."/>
            <person name="Farinelli L."/>
            <person name="Harshman K."/>
            <person name="Hulo N."/>
            <person name="Cerutti L."/>
            <person name="Xenarios I."/>
            <person name="Shoemaker D."/>
            <person name="Keller L."/>
        </authorList>
    </citation>
    <scope>NUCLEOTIDE SEQUENCE [LARGE SCALE GENOMIC DNA]</scope>
</reference>
<protein>
    <recommendedName>
        <fullName evidence="5">BED-type domain-containing protein</fullName>
    </recommendedName>
</protein>
<gene>
    <name evidence="6" type="ORF">SINV_01359</name>
</gene>
<dbReference type="SMART" id="SM00614">
    <property type="entry name" value="ZnF_BED"/>
    <property type="match status" value="1"/>
</dbReference>
<keyword evidence="2 4" id="KW-0863">Zinc-finger</keyword>
<accession>E9J9D0</accession>
<evidence type="ECO:0000259" key="5">
    <source>
        <dbReference type="PROSITE" id="PS50808"/>
    </source>
</evidence>
<dbReference type="InterPro" id="IPR036236">
    <property type="entry name" value="Znf_C2H2_sf"/>
</dbReference>
<dbReference type="PROSITE" id="PS50808">
    <property type="entry name" value="ZF_BED"/>
    <property type="match status" value="1"/>
</dbReference>
<feature type="domain" description="BED-type" evidence="5">
    <location>
        <begin position="37"/>
        <end position="87"/>
    </location>
</feature>
<evidence type="ECO:0000313" key="6">
    <source>
        <dbReference type="EMBL" id="EFZ10573.1"/>
    </source>
</evidence>
<organism>
    <name type="scientific">Solenopsis invicta</name>
    <name type="common">Red imported fire ant</name>
    <name type="synonym">Solenopsis wagneri</name>
    <dbReference type="NCBI Taxonomy" id="13686"/>
    <lineage>
        <taxon>Eukaryota</taxon>
        <taxon>Metazoa</taxon>
        <taxon>Ecdysozoa</taxon>
        <taxon>Arthropoda</taxon>
        <taxon>Hexapoda</taxon>
        <taxon>Insecta</taxon>
        <taxon>Pterygota</taxon>
        <taxon>Neoptera</taxon>
        <taxon>Endopterygota</taxon>
        <taxon>Hymenoptera</taxon>
        <taxon>Apocrita</taxon>
        <taxon>Aculeata</taxon>
        <taxon>Formicoidea</taxon>
        <taxon>Formicidae</taxon>
        <taxon>Myrmicinae</taxon>
        <taxon>Solenopsis</taxon>
    </lineage>
</organism>
<dbReference type="GO" id="GO:0008270">
    <property type="term" value="F:zinc ion binding"/>
    <property type="evidence" value="ECO:0007669"/>
    <property type="project" value="UniProtKB-KW"/>
</dbReference>
<dbReference type="SUPFAM" id="SSF57667">
    <property type="entry name" value="beta-beta-alpha zinc fingers"/>
    <property type="match status" value="1"/>
</dbReference>
<keyword evidence="3" id="KW-0862">Zinc</keyword>
<evidence type="ECO:0000256" key="2">
    <source>
        <dbReference type="ARBA" id="ARBA00022771"/>
    </source>
</evidence>
<evidence type="ECO:0000256" key="4">
    <source>
        <dbReference type="PROSITE-ProRule" id="PRU00027"/>
    </source>
</evidence>
<keyword evidence="1" id="KW-0479">Metal-binding</keyword>
<evidence type="ECO:0000256" key="3">
    <source>
        <dbReference type="ARBA" id="ARBA00022833"/>
    </source>
</evidence>
<name>E9J9D0_SOLIN</name>
<dbReference type="AlphaFoldDB" id="E9J9D0"/>
<feature type="non-terminal residue" evidence="6">
    <location>
        <position position="110"/>
    </location>
</feature>
<dbReference type="Pfam" id="PF02892">
    <property type="entry name" value="zf-BED"/>
    <property type="match status" value="1"/>
</dbReference>
<evidence type="ECO:0000256" key="1">
    <source>
        <dbReference type="ARBA" id="ARBA00022723"/>
    </source>
</evidence>
<dbReference type="HOGENOM" id="CLU_2349327_0_0_1"/>
<sequence>MRMLYVVYGTFVFSIWRYKYQLTKQERKDKKSNRTFRTKSDAWHFFTKLDEKRAQCNICKKIFKNCENTTNFLTHIKKQHNIEFEQYLNSSDSDELFSQEKVRTSQNLTG</sequence>